<dbReference type="AlphaFoldDB" id="A0A1V5ZJA4"/>
<dbReference type="EMBL" id="MWDB01000050">
    <property type="protein sequence ID" value="OQB40275.1"/>
    <property type="molecule type" value="Genomic_DNA"/>
</dbReference>
<accession>A0A1V5ZJA4</accession>
<dbReference type="Proteomes" id="UP000485621">
    <property type="component" value="Unassembled WGS sequence"/>
</dbReference>
<proteinExistence type="predicted"/>
<protein>
    <submittedName>
        <fullName evidence="1">Uncharacterized protein</fullName>
    </submittedName>
</protein>
<comment type="caution">
    <text evidence="1">The sequence shown here is derived from an EMBL/GenBank/DDBJ whole genome shotgun (WGS) entry which is preliminary data.</text>
</comment>
<organism evidence="1">
    <name type="scientific">candidate division CPR1 bacterium ADurb.Bin160</name>
    <dbReference type="NCBI Taxonomy" id="1852826"/>
    <lineage>
        <taxon>Bacteria</taxon>
        <taxon>candidate division CPR1</taxon>
    </lineage>
</organism>
<reference evidence="1" key="1">
    <citation type="submission" date="2017-02" db="EMBL/GenBank/DDBJ databases">
        <title>Delving into the versatile metabolic prowess of the omnipresent phylum Bacteroidetes.</title>
        <authorList>
            <person name="Nobu M.K."/>
            <person name="Mei R."/>
            <person name="Narihiro T."/>
            <person name="Kuroda K."/>
            <person name="Liu W.-T."/>
        </authorList>
    </citation>
    <scope>NUCLEOTIDE SEQUENCE</scope>
    <source>
        <strain evidence="1">ADurb.Bin160</strain>
    </source>
</reference>
<sequence>MLVIHVLDKSQEVASVLQPIDTTFFWSSTTGDVGGGSAPSPPCAKLLPKFNVPKNHTNSNTIFIIAKIHSVPNKYFFPCFWKWFCILFVYLNK</sequence>
<gene>
    <name evidence="1" type="ORF">BWY04_01396</name>
</gene>
<name>A0A1V5ZJA4_9BACT</name>
<evidence type="ECO:0000313" key="1">
    <source>
        <dbReference type="EMBL" id="OQB40275.1"/>
    </source>
</evidence>